<dbReference type="EMBL" id="MU157855">
    <property type="protein sequence ID" value="KAF9528198.1"/>
    <property type="molecule type" value="Genomic_DNA"/>
</dbReference>
<feature type="transmembrane region" description="Helical" evidence="1">
    <location>
        <begin position="212"/>
        <end position="238"/>
    </location>
</feature>
<keyword evidence="1" id="KW-1133">Transmembrane helix</keyword>
<keyword evidence="1" id="KW-0812">Transmembrane</keyword>
<keyword evidence="1" id="KW-0472">Membrane</keyword>
<feature type="domain" description="DUF6534" evidence="2">
    <location>
        <begin position="184"/>
        <end position="270"/>
    </location>
</feature>
<feature type="transmembrane region" description="Helical" evidence="1">
    <location>
        <begin position="178"/>
        <end position="200"/>
    </location>
</feature>
<evidence type="ECO:0000313" key="4">
    <source>
        <dbReference type="Proteomes" id="UP000807306"/>
    </source>
</evidence>
<accession>A0A9P6JPV2</accession>
<name>A0A9P6JPV2_9AGAR</name>
<dbReference type="PANTHER" id="PTHR40465:SF1">
    <property type="entry name" value="DUF6534 DOMAIN-CONTAINING PROTEIN"/>
    <property type="match status" value="1"/>
</dbReference>
<gene>
    <name evidence="3" type="ORF">CPB83DRAFT_855065</name>
</gene>
<feature type="transmembrane region" description="Helical" evidence="1">
    <location>
        <begin position="20"/>
        <end position="42"/>
    </location>
</feature>
<dbReference type="Pfam" id="PF20152">
    <property type="entry name" value="DUF6534"/>
    <property type="match status" value="1"/>
</dbReference>
<dbReference type="PANTHER" id="PTHR40465">
    <property type="entry name" value="CHROMOSOME 1, WHOLE GENOME SHOTGUN SEQUENCE"/>
    <property type="match status" value="1"/>
</dbReference>
<dbReference type="Proteomes" id="UP000807306">
    <property type="component" value="Unassembled WGS sequence"/>
</dbReference>
<feature type="transmembrane region" description="Helical" evidence="1">
    <location>
        <begin position="94"/>
        <end position="112"/>
    </location>
</feature>
<dbReference type="InterPro" id="IPR045339">
    <property type="entry name" value="DUF6534"/>
</dbReference>
<protein>
    <recommendedName>
        <fullName evidence="2">DUF6534 domain-containing protein</fullName>
    </recommendedName>
</protein>
<feature type="transmembrane region" description="Helical" evidence="1">
    <location>
        <begin position="54"/>
        <end position="74"/>
    </location>
</feature>
<sequence>MSAVPAIPQNLIEGNHGALFIGLLVATMLYGVACAQSVIYFYRWKKDRQLFKNVVLIIWMLDTVSLLQAILTLYNWLITDYGNFLAILKPSTTALAQMFISGVSDFIVRSFFARRAFILLKGNSRSSLVPWLVASTIVILSIFMYIVGCSLGSIGFRVQSQSTVDISARMAKYVWMQYAYHITSTAVDSIIAGSLCYTLAKSRSSFKQTNNIVIQLMAFSVSSGLVTSLFALSSMVLYAVLPQYLISLAIGWIIGQLHVNSLLLSLNSRSILRERYGDLSNSGGFSHEAVSFPGRMSTQYAIPLKETRAQVNISKEVTISSE</sequence>
<evidence type="ECO:0000259" key="2">
    <source>
        <dbReference type="Pfam" id="PF20152"/>
    </source>
</evidence>
<evidence type="ECO:0000313" key="3">
    <source>
        <dbReference type="EMBL" id="KAF9528198.1"/>
    </source>
</evidence>
<proteinExistence type="predicted"/>
<feature type="transmembrane region" description="Helical" evidence="1">
    <location>
        <begin position="244"/>
        <end position="266"/>
    </location>
</feature>
<reference evidence="3" key="1">
    <citation type="submission" date="2020-11" db="EMBL/GenBank/DDBJ databases">
        <authorList>
            <consortium name="DOE Joint Genome Institute"/>
            <person name="Ahrendt S."/>
            <person name="Riley R."/>
            <person name="Andreopoulos W."/>
            <person name="Labutti K."/>
            <person name="Pangilinan J."/>
            <person name="Ruiz-Duenas F.J."/>
            <person name="Barrasa J.M."/>
            <person name="Sanchez-Garcia M."/>
            <person name="Camarero S."/>
            <person name="Miyauchi S."/>
            <person name="Serrano A."/>
            <person name="Linde D."/>
            <person name="Babiker R."/>
            <person name="Drula E."/>
            <person name="Ayuso-Fernandez I."/>
            <person name="Pacheco R."/>
            <person name="Padilla G."/>
            <person name="Ferreira P."/>
            <person name="Barriuso J."/>
            <person name="Kellner H."/>
            <person name="Castanera R."/>
            <person name="Alfaro M."/>
            <person name="Ramirez L."/>
            <person name="Pisabarro A.G."/>
            <person name="Kuo A."/>
            <person name="Tritt A."/>
            <person name="Lipzen A."/>
            <person name="He G."/>
            <person name="Yan M."/>
            <person name="Ng V."/>
            <person name="Cullen D."/>
            <person name="Martin F."/>
            <person name="Rosso M.-N."/>
            <person name="Henrissat B."/>
            <person name="Hibbett D."/>
            <person name="Martinez A.T."/>
            <person name="Grigoriev I.V."/>
        </authorList>
    </citation>
    <scope>NUCLEOTIDE SEQUENCE</scope>
    <source>
        <strain evidence="3">CBS 506.95</strain>
    </source>
</reference>
<dbReference type="OrthoDB" id="2535105at2759"/>
<feature type="transmembrane region" description="Helical" evidence="1">
    <location>
        <begin position="132"/>
        <end position="158"/>
    </location>
</feature>
<comment type="caution">
    <text evidence="3">The sequence shown here is derived from an EMBL/GenBank/DDBJ whole genome shotgun (WGS) entry which is preliminary data.</text>
</comment>
<dbReference type="AlphaFoldDB" id="A0A9P6JPV2"/>
<evidence type="ECO:0000256" key="1">
    <source>
        <dbReference type="SAM" id="Phobius"/>
    </source>
</evidence>
<organism evidence="3 4">
    <name type="scientific">Crepidotus variabilis</name>
    <dbReference type="NCBI Taxonomy" id="179855"/>
    <lineage>
        <taxon>Eukaryota</taxon>
        <taxon>Fungi</taxon>
        <taxon>Dikarya</taxon>
        <taxon>Basidiomycota</taxon>
        <taxon>Agaricomycotina</taxon>
        <taxon>Agaricomycetes</taxon>
        <taxon>Agaricomycetidae</taxon>
        <taxon>Agaricales</taxon>
        <taxon>Agaricineae</taxon>
        <taxon>Crepidotaceae</taxon>
        <taxon>Crepidotus</taxon>
    </lineage>
</organism>
<keyword evidence="4" id="KW-1185">Reference proteome</keyword>